<comment type="caution">
    <text evidence="1">The sequence shown here is derived from an EMBL/GenBank/DDBJ whole genome shotgun (WGS) entry which is preliminary data.</text>
</comment>
<dbReference type="EMBL" id="LAZR01001664">
    <property type="protein sequence ID" value="KKN41170.1"/>
    <property type="molecule type" value="Genomic_DNA"/>
</dbReference>
<sequence>MPGIAEKERRARDLRSQVAELEPGLDGVIFEHIRTRRELVTIYSMADGEAIPVPEYMVRAVMTKTVNGEYMFTDNPAEAPEYRKGTVKCFLHADSAERATGVLSEIGLAGKVCPAGSLASVHSKRTHGERRHGREWAAYKEYRDNEKEAKAIARQEKQLEATLALAGKAAPEAPKGTCDTCGKDGFKNVGAHKRGAHNERA</sequence>
<organism evidence="1">
    <name type="scientific">marine sediment metagenome</name>
    <dbReference type="NCBI Taxonomy" id="412755"/>
    <lineage>
        <taxon>unclassified sequences</taxon>
        <taxon>metagenomes</taxon>
        <taxon>ecological metagenomes</taxon>
    </lineage>
</organism>
<gene>
    <name evidence="1" type="ORF">LCGC14_0726000</name>
</gene>
<reference evidence="1" key="1">
    <citation type="journal article" date="2015" name="Nature">
        <title>Complex archaea that bridge the gap between prokaryotes and eukaryotes.</title>
        <authorList>
            <person name="Spang A."/>
            <person name="Saw J.H."/>
            <person name="Jorgensen S.L."/>
            <person name="Zaremba-Niedzwiedzka K."/>
            <person name="Martijn J."/>
            <person name="Lind A.E."/>
            <person name="van Eijk R."/>
            <person name="Schleper C."/>
            <person name="Guy L."/>
            <person name="Ettema T.J."/>
        </authorList>
    </citation>
    <scope>NUCLEOTIDE SEQUENCE</scope>
</reference>
<accession>A0A0F9QB11</accession>
<dbReference type="AlphaFoldDB" id="A0A0F9QB11"/>
<proteinExistence type="predicted"/>
<evidence type="ECO:0000313" key="1">
    <source>
        <dbReference type="EMBL" id="KKN41170.1"/>
    </source>
</evidence>
<protein>
    <submittedName>
        <fullName evidence="1">Uncharacterized protein</fullName>
    </submittedName>
</protein>
<name>A0A0F9QB11_9ZZZZ</name>